<dbReference type="EMBL" id="CP034464">
    <property type="protein sequence ID" value="AZP13434.1"/>
    <property type="molecule type" value="Genomic_DNA"/>
</dbReference>
<dbReference type="AlphaFoldDB" id="A0A3Q9BSM0"/>
<dbReference type="RefSeq" id="WP_126128807.1">
    <property type="nucleotide sequence ID" value="NZ_CP034464.1"/>
</dbReference>
<gene>
    <name evidence="1" type="ORF">EJN92_16435</name>
</gene>
<protein>
    <submittedName>
        <fullName evidence="1">Uncharacterized protein</fullName>
    </submittedName>
</protein>
<proteinExistence type="predicted"/>
<keyword evidence="2" id="KW-1185">Reference proteome</keyword>
<evidence type="ECO:0000313" key="1">
    <source>
        <dbReference type="EMBL" id="AZP13434.1"/>
    </source>
</evidence>
<evidence type="ECO:0000313" key="2">
    <source>
        <dbReference type="Proteomes" id="UP000275663"/>
    </source>
</evidence>
<accession>A0A3Q9BSM0</accession>
<name>A0A3Q9BSM0_9BURK</name>
<dbReference type="Proteomes" id="UP000275663">
    <property type="component" value="Chromosome"/>
</dbReference>
<dbReference type="OrthoDB" id="8778843at2"/>
<organism evidence="1 2">
    <name type="scientific">Undibacterium parvum</name>
    <dbReference type="NCBI Taxonomy" id="401471"/>
    <lineage>
        <taxon>Bacteria</taxon>
        <taxon>Pseudomonadati</taxon>
        <taxon>Pseudomonadota</taxon>
        <taxon>Betaproteobacteria</taxon>
        <taxon>Burkholderiales</taxon>
        <taxon>Oxalobacteraceae</taxon>
        <taxon>Undibacterium</taxon>
    </lineage>
</organism>
<dbReference type="KEGG" id="upv:EJN92_16435"/>
<reference evidence="1 2" key="1">
    <citation type="journal article" date="2011" name="Int. J. Syst. Evol. Microbiol.">
        <title>Description of Undibacterium oligocarboniphilum sp. nov., isolated from purified water, and Undibacterium pigrum strain CCUG 49012 as the type strain of Undibacterium parvum sp. nov., and emended descriptions of the genus Undibacterium and the species Undibacterium pigrum.</title>
        <authorList>
            <person name="Eder W."/>
            <person name="Wanner G."/>
            <person name="Ludwig W."/>
            <person name="Busse H.J."/>
            <person name="Ziemke-Kageler F."/>
            <person name="Lang E."/>
        </authorList>
    </citation>
    <scope>NUCLEOTIDE SEQUENCE [LARGE SCALE GENOMIC DNA]</scope>
    <source>
        <strain evidence="1 2">DSM 23061</strain>
    </source>
</reference>
<sequence length="80" mass="8821">MRDVKDYTTLELPGFDLSALPAPPQVEKKPGLVRNAKVKTAIYSQLDLLEPLGESDQTGLPVWCNDPQLDQSGLPVWQST</sequence>